<evidence type="ECO:0000313" key="2">
    <source>
        <dbReference type="Proteomes" id="UP000289200"/>
    </source>
</evidence>
<dbReference type="OrthoDB" id="8161234at2"/>
<dbReference type="EMBL" id="UWOC01000180">
    <property type="protein sequence ID" value="VCU10777.1"/>
    <property type="molecule type" value="Genomic_DNA"/>
</dbReference>
<dbReference type="AlphaFoldDB" id="A0A447CZP5"/>
<protein>
    <submittedName>
        <fullName evidence="1">Uncharacterized protein</fullName>
    </submittedName>
</protein>
<name>A0A447CZP5_9BRAD</name>
<evidence type="ECO:0000313" key="1">
    <source>
        <dbReference type="EMBL" id="VCU10777.1"/>
    </source>
</evidence>
<proteinExistence type="predicted"/>
<organism evidence="1 2">
    <name type="scientific">Rhodoplanes serenus</name>
    <dbReference type="NCBI Taxonomy" id="200615"/>
    <lineage>
        <taxon>Bacteria</taxon>
        <taxon>Pseudomonadati</taxon>
        <taxon>Pseudomonadota</taxon>
        <taxon>Alphaproteobacteria</taxon>
        <taxon>Hyphomicrobiales</taxon>
        <taxon>Nitrobacteraceae</taxon>
        <taxon>Rhodoplanes</taxon>
    </lineage>
</organism>
<keyword evidence="2" id="KW-1185">Reference proteome</keyword>
<sequence>MAAVSYTRRDLIDKALDNLGVLAAGQTSAAEDVAKVDALIDPMVSMLAADEIAYVDAPGEPVASGGEIDPAQFLALAAVLADEAKCGWGLQADPSFYVLRTQAEERLRRLGRPPRTRRTLRTDPMLRRGLVRCRHGC</sequence>
<comment type="caution">
    <text evidence="1">The sequence shown here is derived from an EMBL/GenBank/DDBJ whole genome shotgun (WGS) entry which is preliminary data.</text>
</comment>
<reference evidence="2" key="1">
    <citation type="submission" date="2018-10" db="EMBL/GenBank/DDBJ databases">
        <authorList>
            <person name="Peiro R."/>
            <person name="Begona"/>
            <person name="Cbmso G."/>
            <person name="Lopez M."/>
            <person name="Gonzalez S."/>
            <person name="Sacristan E."/>
            <person name="Castillo E."/>
        </authorList>
    </citation>
    <scope>NUCLEOTIDE SEQUENCE [LARGE SCALE GENOMIC DNA]</scope>
</reference>
<accession>A0A447CZP5</accession>
<dbReference type="Proteomes" id="UP000289200">
    <property type="component" value="Unassembled WGS sequence"/>
</dbReference>
<gene>
    <name evidence="1" type="ORF">RHODGE_RHODGE_03981</name>
</gene>
<dbReference type="RefSeq" id="WP_129610834.1">
    <property type="nucleotide sequence ID" value="NZ_UWOC01000180.1"/>
</dbReference>